<feature type="compositionally biased region" description="Basic and acidic residues" evidence="1">
    <location>
        <begin position="126"/>
        <end position="139"/>
    </location>
</feature>
<sequence length="278" mass="30448">MPEIGPELPPHLLAKRKRQATEVETVKDVPPSQSPHHLFSSESGEKRRRVAGPAAAPPASLDEEPTKSADAPLSGEDSDSDDDYGPTAPSEVQTEIITSEVPQQEDGNTSADQSRIQRDNWMMIPPKEDGLAARMDPTRARPRKFNTGKGATASSNGGTIDASWTETPEEKRKRLADQVMGVEHHSASSASASSNKRDEEDKDTARRIREHNEKSRGKSLYDEHRRKVGTDKEDDPSKRAFDREKDIAGGTKIGHAQRKEMLNRAAGFGSRFSGGGFL</sequence>
<dbReference type="PANTHER" id="PTHR46370">
    <property type="entry name" value="GPALPP MOTIFS-CONTAINING PROTEIN 1"/>
    <property type="match status" value="1"/>
</dbReference>
<accession>A0A6A6H8Y4</accession>
<gene>
    <name evidence="3" type="ORF">EV356DRAFT_515128</name>
</gene>
<dbReference type="Proteomes" id="UP000800092">
    <property type="component" value="Unassembled WGS sequence"/>
</dbReference>
<evidence type="ECO:0000313" key="4">
    <source>
        <dbReference type="Proteomes" id="UP000800092"/>
    </source>
</evidence>
<organism evidence="3 4">
    <name type="scientific">Viridothelium virens</name>
    <name type="common">Speckled blister lichen</name>
    <name type="synonym">Trypethelium virens</name>
    <dbReference type="NCBI Taxonomy" id="1048519"/>
    <lineage>
        <taxon>Eukaryota</taxon>
        <taxon>Fungi</taxon>
        <taxon>Dikarya</taxon>
        <taxon>Ascomycota</taxon>
        <taxon>Pezizomycotina</taxon>
        <taxon>Dothideomycetes</taxon>
        <taxon>Dothideomycetes incertae sedis</taxon>
        <taxon>Trypetheliales</taxon>
        <taxon>Trypetheliaceae</taxon>
        <taxon>Viridothelium</taxon>
    </lineage>
</organism>
<evidence type="ECO:0000259" key="2">
    <source>
        <dbReference type="Pfam" id="PF12572"/>
    </source>
</evidence>
<proteinExistence type="predicted"/>
<dbReference type="Pfam" id="PF12572">
    <property type="entry name" value="DUF3752"/>
    <property type="match status" value="1"/>
</dbReference>
<reference evidence="3" key="1">
    <citation type="journal article" date="2020" name="Stud. Mycol.">
        <title>101 Dothideomycetes genomes: a test case for predicting lifestyles and emergence of pathogens.</title>
        <authorList>
            <person name="Haridas S."/>
            <person name="Albert R."/>
            <person name="Binder M."/>
            <person name="Bloem J."/>
            <person name="Labutti K."/>
            <person name="Salamov A."/>
            <person name="Andreopoulos B."/>
            <person name="Baker S."/>
            <person name="Barry K."/>
            <person name="Bills G."/>
            <person name="Bluhm B."/>
            <person name="Cannon C."/>
            <person name="Castanera R."/>
            <person name="Culley D."/>
            <person name="Daum C."/>
            <person name="Ezra D."/>
            <person name="Gonzalez J."/>
            <person name="Henrissat B."/>
            <person name="Kuo A."/>
            <person name="Liang C."/>
            <person name="Lipzen A."/>
            <person name="Lutzoni F."/>
            <person name="Magnuson J."/>
            <person name="Mondo S."/>
            <person name="Nolan M."/>
            <person name="Ohm R."/>
            <person name="Pangilinan J."/>
            <person name="Park H.-J."/>
            <person name="Ramirez L."/>
            <person name="Alfaro M."/>
            <person name="Sun H."/>
            <person name="Tritt A."/>
            <person name="Yoshinaga Y."/>
            <person name="Zwiers L.-H."/>
            <person name="Turgeon B."/>
            <person name="Goodwin S."/>
            <person name="Spatafora J."/>
            <person name="Crous P."/>
            <person name="Grigoriev I."/>
        </authorList>
    </citation>
    <scope>NUCLEOTIDE SEQUENCE</scope>
    <source>
        <strain evidence="3">Tuck. ex Michener</strain>
    </source>
</reference>
<evidence type="ECO:0000313" key="3">
    <source>
        <dbReference type="EMBL" id="KAF2234482.1"/>
    </source>
</evidence>
<feature type="compositionally biased region" description="Polar residues" evidence="1">
    <location>
        <begin position="152"/>
        <end position="166"/>
    </location>
</feature>
<feature type="compositionally biased region" description="Basic and acidic residues" evidence="1">
    <location>
        <begin position="168"/>
        <end position="186"/>
    </location>
</feature>
<evidence type="ECO:0000256" key="1">
    <source>
        <dbReference type="SAM" id="MobiDB-lite"/>
    </source>
</evidence>
<feature type="compositionally biased region" description="Basic and acidic residues" evidence="1">
    <location>
        <begin position="195"/>
        <end position="247"/>
    </location>
</feature>
<dbReference type="InterPro" id="IPR022226">
    <property type="entry name" value="DUF3752"/>
</dbReference>
<dbReference type="PANTHER" id="PTHR46370:SF1">
    <property type="entry name" value="GPALPP MOTIFS-CONTAINING PROTEIN 1"/>
    <property type="match status" value="1"/>
</dbReference>
<dbReference type="OrthoDB" id="73491at2759"/>
<feature type="domain" description="DUF3752" evidence="2">
    <location>
        <begin position="125"/>
        <end position="273"/>
    </location>
</feature>
<feature type="compositionally biased region" description="Polar residues" evidence="1">
    <location>
        <begin position="90"/>
        <end position="114"/>
    </location>
</feature>
<feature type="region of interest" description="Disordered" evidence="1">
    <location>
        <begin position="1"/>
        <end position="258"/>
    </location>
</feature>
<dbReference type="EMBL" id="ML991798">
    <property type="protein sequence ID" value="KAF2234482.1"/>
    <property type="molecule type" value="Genomic_DNA"/>
</dbReference>
<protein>
    <recommendedName>
        <fullName evidence="2">DUF3752 domain-containing protein</fullName>
    </recommendedName>
</protein>
<keyword evidence="4" id="KW-1185">Reference proteome</keyword>
<dbReference type="InterPro" id="IPR046331">
    <property type="entry name" value="GPAM1-like"/>
</dbReference>
<name>A0A6A6H8Y4_VIRVR</name>
<dbReference type="AlphaFoldDB" id="A0A6A6H8Y4"/>